<dbReference type="Proteomes" id="UP001184150">
    <property type="component" value="Unassembled WGS sequence"/>
</dbReference>
<evidence type="ECO:0000259" key="1">
    <source>
        <dbReference type="Pfam" id="PF01323"/>
    </source>
</evidence>
<proteinExistence type="predicted"/>
<reference evidence="2 3" key="1">
    <citation type="submission" date="2023-07" db="EMBL/GenBank/DDBJ databases">
        <title>Sorghum-associated microbial communities from plants grown in Nebraska, USA.</title>
        <authorList>
            <person name="Schachtman D."/>
        </authorList>
    </citation>
    <scope>NUCLEOTIDE SEQUENCE [LARGE SCALE GENOMIC DNA]</scope>
    <source>
        <strain evidence="2 3">DS1027</strain>
    </source>
</reference>
<dbReference type="InterPro" id="IPR036249">
    <property type="entry name" value="Thioredoxin-like_sf"/>
</dbReference>
<keyword evidence="3" id="KW-1185">Reference proteome</keyword>
<dbReference type="Gene3D" id="3.40.30.10">
    <property type="entry name" value="Glutaredoxin"/>
    <property type="match status" value="1"/>
</dbReference>
<dbReference type="InterPro" id="IPR001853">
    <property type="entry name" value="DSBA-like_thioredoxin_dom"/>
</dbReference>
<organism evidence="2 3">
    <name type="scientific">Novosphingobium capsulatum</name>
    <dbReference type="NCBI Taxonomy" id="13688"/>
    <lineage>
        <taxon>Bacteria</taxon>
        <taxon>Pseudomonadati</taxon>
        <taxon>Pseudomonadota</taxon>
        <taxon>Alphaproteobacteria</taxon>
        <taxon>Sphingomonadales</taxon>
        <taxon>Sphingomonadaceae</taxon>
        <taxon>Novosphingobium</taxon>
    </lineage>
</organism>
<feature type="domain" description="DSBA-like thioredoxin" evidence="1">
    <location>
        <begin position="3"/>
        <end position="189"/>
    </location>
</feature>
<gene>
    <name evidence="2" type="ORF">J2792_002439</name>
</gene>
<evidence type="ECO:0000313" key="3">
    <source>
        <dbReference type="Proteomes" id="UP001184150"/>
    </source>
</evidence>
<comment type="caution">
    <text evidence="2">The sequence shown here is derived from an EMBL/GenBank/DDBJ whole genome shotgun (WGS) entry which is preliminary data.</text>
</comment>
<dbReference type="Pfam" id="PF01323">
    <property type="entry name" value="DSBA"/>
    <property type="match status" value="1"/>
</dbReference>
<name>A0ABU1MNS6_9SPHN</name>
<dbReference type="RefSeq" id="WP_169050009.1">
    <property type="nucleotide sequence ID" value="NZ_JAVDRD010000005.1"/>
</dbReference>
<dbReference type="EMBL" id="JAVDRD010000005">
    <property type="protein sequence ID" value="MDR6511567.1"/>
    <property type="molecule type" value="Genomic_DNA"/>
</dbReference>
<sequence length="210" mass="22131">MQITYLFDPLCGWCYGAAPAVERLARLDGVTVQLAPTGLFAGENARPMDASFAAYAWQNDQRIARLTGQVFSDAYRTQVLGAAQALFDSAPATLGVVAVGQTALDREIDALKLLQRARYVDGRNNAELAVVADTLAVAGLAEAANLVLSPDAALLAAYRARIDAARGDMARFGVQGVPALVIDDARGRRLVPSNILFGDVDALAGQLQAA</sequence>
<evidence type="ECO:0000313" key="2">
    <source>
        <dbReference type="EMBL" id="MDR6511567.1"/>
    </source>
</evidence>
<dbReference type="SUPFAM" id="SSF52833">
    <property type="entry name" value="Thioredoxin-like"/>
    <property type="match status" value="1"/>
</dbReference>
<accession>A0ABU1MNS6</accession>
<protein>
    <recommendedName>
        <fullName evidence="1">DSBA-like thioredoxin domain-containing protein</fullName>
    </recommendedName>
</protein>
<dbReference type="CDD" id="cd03025">
    <property type="entry name" value="DsbA_FrnE_like"/>
    <property type="match status" value="1"/>
</dbReference>